<dbReference type="SUPFAM" id="SSF82199">
    <property type="entry name" value="SET domain"/>
    <property type="match status" value="1"/>
</dbReference>
<dbReference type="AlphaFoldDB" id="A0A6A4I5V3"/>
<dbReference type="Gene3D" id="2.170.270.10">
    <property type="entry name" value="SET domain"/>
    <property type="match status" value="1"/>
</dbReference>
<evidence type="ECO:0000313" key="3">
    <source>
        <dbReference type="Proteomes" id="UP000799118"/>
    </source>
</evidence>
<dbReference type="PROSITE" id="PS50280">
    <property type="entry name" value="SET"/>
    <property type="match status" value="1"/>
</dbReference>
<protein>
    <submittedName>
        <fullName evidence="2">SET domain-containing protein</fullName>
    </submittedName>
</protein>
<reference evidence="2" key="1">
    <citation type="journal article" date="2019" name="Environ. Microbiol.">
        <title>Fungal ecological strategies reflected in gene transcription - a case study of two litter decomposers.</title>
        <authorList>
            <person name="Barbi F."/>
            <person name="Kohler A."/>
            <person name="Barry K."/>
            <person name="Baskaran P."/>
            <person name="Daum C."/>
            <person name="Fauchery L."/>
            <person name="Ihrmark K."/>
            <person name="Kuo A."/>
            <person name="LaButti K."/>
            <person name="Lipzen A."/>
            <person name="Morin E."/>
            <person name="Grigoriev I.V."/>
            <person name="Henrissat B."/>
            <person name="Lindahl B."/>
            <person name="Martin F."/>
        </authorList>
    </citation>
    <scope>NUCLEOTIDE SEQUENCE</scope>
    <source>
        <strain evidence="2">JB14</strain>
    </source>
</reference>
<organism evidence="2 3">
    <name type="scientific">Gymnopus androsaceus JB14</name>
    <dbReference type="NCBI Taxonomy" id="1447944"/>
    <lineage>
        <taxon>Eukaryota</taxon>
        <taxon>Fungi</taxon>
        <taxon>Dikarya</taxon>
        <taxon>Basidiomycota</taxon>
        <taxon>Agaricomycotina</taxon>
        <taxon>Agaricomycetes</taxon>
        <taxon>Agaricomycetidae</taxon>
        <taxon>Agaricales</taxon>
        <taxon>Marasmiineae</taxon>
        <taxon>Omphalotaceae</taxon>
        <taxon>Gymnopus</taxon>
    </lineage>
</organism>
<dbReference type="InterPro" id="IPR001214">
    <property type="entry name" value="SET_dom"/>
</dbReference>
<dbReference type="SMART" id="SM00317">
    <property type="entry name" value="SET"/>
    <property type="match status" value="1"/>
</dbReference>
<feature type="domain" description="SET" evidence="1">
    <location>
        <begin position="106"/>
        <end position="285"/>
    </location>
</feature>
<proteinExistence type="predicted"/>
<dbReference type="PANTHER" id="PTHR47332:SF4">
    <property type="entry name" value="SET DOMAIN-CONTAINING PROTEIN 5"/>
    <property type="match status" value="1"/>
</dbReference>
<dbReference type="Pfam" id="PF00856">
    <property type="entry name" value="SET"/>
    <property type="match status" value="1"/>
</dbReference>
<dbReference type="EMBL" id="ML769396">
    <property type="protein sequence ID" value="KAE9407352.1"/>
    <property type="molecule type" value="Genomic_DNA"/>
</dbReference>
<evidence type="ECO:0000259" key="1">
    <source>
        <dbReference type="PROSITE" id="PS50280"/>
    </source>
</evidence>
<gene>
    <name evidence="2" type="ORF">BT96DRAFT_1014186</name>
</gene>
<dbReference type="InterPro" id="IPR046341">
    <property type="entry name" value="SET_dom_sf"/>
</dbReference>
<dbReference type="CDD" id="cd20071">
    <property type="entry name" value="SET_SMYD"/>
    <property type="match status" value="1"/>
</dbReference>
<dbReference type="OrthoDB" id="5945798at2759"/>
<keyword evidence="3" id="KW-1185">Reference proteome</keyword>
<dbReference type="InterPro" id="IPR053185">
    <property type="entry name" value="SET_domain_protein"/>
</dbReference>
<dbReference type="PANTHER" id="PTHR47332">
    <property type="entry name" value="SET DOMAIN-CONTAINING PROTEIN 5"/>
    <property type="match status" value="1"/>
</dbReference>
<evidence type="ECO:0000313" key="2">
    <source>
        <dbReference type="EMBL" id="KAE9407352.1"/>
    </source>
</evidence>
<accession>A0A6A4I5V3</accession>
<dbReference type="Proteomes" id="UP000799118">
    <property type="component" value="Unassembled WGS sequence"/>
</dbReference>
<name>A0A6A4I5V3_9AGAR</name>
<sequence length="436" mass="48828">MKRGFLNSSKAKQLIDNAVFTQQHPSKNRSHKVHLDFRDVATEPGLPDGYESPKLFSREVASSTLEYDPNAYIYTCVPAVNTECLVSGHVKRMIYDTSAFPVLPLPPTRGKAYRIGEAGAKGLGMFSTRLIRAGDLIIDERPMTFSPANNAGSFVNPKIPNSHYTLAQHKQVIQHETEKSRKLLFDRLPLEYQKAFMELANSHEHDGSGSIVGRIRTNGIECVGLRDKDTTGDLGRYTCVCKDISRINHSCCPNANYCWHTESFSVRVYAVRDIPANTEITIAYCEILRTASERAKYLLPYGITSCACSATCIDPALSKISDERRVRFNEGSLSLVPSIDSFTAPKPGEAEDRGSHTAVKWVQEMEEEGFQVTSEYRGAAYMLANMYAYLQDVEKALFYAKKLEGIHKAFEEKTPLFLTEEAVKSSLFYQLGKGRR</sequence>